<keyword evidence="1" id="KW-1133">Transmembrane helix</keyword>
<keyword evidence="1" id="KW-0472">Membrane</keyword>
<feature type="transmembrane region" description="Helical" evidence="1">
    <location>
        <begin position="12"/>
        <end position="33"/>
    </location>
</feature>
<evidence type="ECO:0000313" key="3">
    <source>
        <dbReference type="Proteomes" id="UP000186997"/>
    </source>
</evidence>
<keyword evidence="1" id="KW-0812">Transmembrane</keyword>
<organism evidence="2 3">
    <name type="scientific">Yoonia rosea</name>
    <dbReference type="NCBI Taxonomy" id="287098"/>
    <lineage>
        <taxon>Bacteria</taxon>
        <taxon>Pseudomonadati</taxon>
        <taxon>Pseudomonadota</taxon>
        <taxon>Alphaproteobacteria</taxon>
        <taxon>Rhodobacterales</taxon>
        <taxon>Paracoccaceae</taxon>
        <taxon>Yoonia</taxon>
    </lineage>
</organism>
<accession>A0A1R3WS76</accession>
<evidence type="ECO:0000313" key="2">
    <source>
        <dbReference type="EMBL" id="SIT80750.1"/>
    </source>
</evidence>
<evidence type="ECO:0008006" key="4">
    <source>
        <dbReference type="Google" id="ProtNLM"/>
    </source>
</evidence>
<keyword evidence="3" id="KW-1185">Reference proteome</keyword>
<name>A0A1R3WS76_9RHOB</name>
<dbReference type="Pfam" id="PF17272">
    <property type="entry name" value="DUF5337"/>
    <property type="match status" value="1"/>
</dbReference>
<dbReference type="STRING" id="287098.SAMN05421665_1156"/>
<sequence length="76" mass="8468">MAQHGNTSESRAGQRVALIVAATGVFWVLANLIGAEYDWPNRLRALFDLAALAGFGFALWQTYQLWRARQKDKGDS</sequence>
<protein>
    <recommendedName>
        <fullName evidence="4">DUF5337 domain-containing protein</fullName>
    </recommendedName>
</protein>
<dbReference type="Proteomes" id="UP000186997">
    <property type="component" value="Unassembled WGS sequence"/>
</dbReference>
<dbReference type="EMBL" id="FTPR01000001">
    <property type="protein sequence ID" value="SIT80750.1"/>
    <property type="molecule type" value="Genomic_DNA"/>
</dbReference>
<dbReference type="OrthoDB" id="7658896at2"/>
<dbReference type="AlphaFoldDB" id="A0A1R3WS76"/>
<dbReference type="RefSeq" id="WP_055293129.1">
    <property type="nucleotide sequence ID" value="NZ_FTPR01000001.1"/>
</dbReference>
<gene>
    <name evidence="2" type="ORF">SAMN05421665_1156</name>
</gene>
<proteinExistence type="predicted"/>
<reference evidence="3" key="1">
    <citation type="submission" date="2017-01" db="EMBL/GenBank/DDBJ databases">
        <authorList>
            <person name="Varghese N."/>
            <person name="Submissions S."/>
        </authorList>
    </citation>
    <scope>NUCLEOTIDE SEQUENCE [LARGE SCALE GENOMIC DNA]</scope>
    <source>
        <strain evidence="3">DSM 29591</strain>
    </source>
</reference>
<evidence type="ECO:0000256" key="1">
    <source>
        <dbReference type="SAM" id="Phobius"/>
    </source>
</evidence>
<feature type="transmembrane region" description="Helical" evidence="1">
    <location>
        <begin position="45"/>
        <end position="63"/>
    </location>
</feature>
<dbReference type="InterPro" id="IPR020308">
    <property type="entry name" value="Uncharacterised_Ynq1"/>
</dbReference>